<evidence type="ECO:0000313" key="3">
    <source>
        <dbReference type="Proteomes" id="UP000727962"/>
    </source>
</evidence>
<protein>
    <submittedName>
        <fullName evidence="2">DUF2784 family protein</fullName>
    </submittedName>
</protein>
<name>A0A931LS17_FIMGI</name>
<keyword evidence="1" id="KW-1133">Transmembrane helix</keyword>
<accession>A0A931LS17</accession>
<proteinExistence type="predicted"/>
<dbReference type="AlphaFoldDB" id="A0A931LS17"/>
<dbReference type="Pfam" id="PF10861">
    <property type="entry name" value="DUF2784"/>
    <property type="match status" value="1"/>
</dbReference>
<sequence length="125" mass="14327">MLALANVSFFVFHTALILFNVFGWIPQRTRRWNLATLLATLFSWAVMGLWKGMGYCVCTDWHWQVRRAMGIHETASSYLVLLVRNLSGWDPPIDLVNRWALVVFVGSLTASVFLNVRDARRLVAD</sequence>
<evidence type="ECO:0000256" key="1">
    <source>
        <dbReference type="SAM" id="Phobius"/>
    </source>
</evidence>
<evidence type="ECO:0000313" key="2">
    <source>
        <dbReference type="EMBL" id="MBI1756398.1"/>
    </source>
</evidence>
<gene>
    <name evidence="2" type="ORF">HYR64_04740</name>
</gene>
<feature type="transmembrane region" description="Helical" evidence="1">
    <location>
        <begin position="99"/>
        <end position="116"/>
    </location>
</feature>
<dbReference type="Proteomes" id="UP000727962">
    <property type="component" value="Unassembled WGS sequence"/>
</dbReference>
<dbReference type="EMBL" id="JACOSL010000029">
    <property type="protein sequence ID" value="MBI1756398.1"/>
    <property type="molecule type" value="Genomic_DNA"/>
</dbReference>
<feature type="transmembrane region" description="Helical" evidence="1">
    <location>
        <begin position="32"/>
        <end position="50"/>
    </location>
</feature>
<keyword evidence="1" id="KW-0812">Transmembrane</keyword>
<dbReference type="InterPro" id="IPR021218">
    <property type="entry name" value="DUF2784"/>
</dbReference>
<comment type="caution">
    <text evidence="2">The sequence shown here is derived from an EMBL/GenBank/DDBJ whole genome shotgun (WGS) entry which is preliminary data.</text>
</comment>
<organism evidence="2 3">
    <name type="scientific">Fimbriimonas ginsengisoli</name>
    <dbReference type="NCBI Taxonomy" id="1005039"/>
    <lineage>
        <taxon>Bacteria</taxon>
        <taxon>Bacillati</taxon>
        <taxon>Armatimonadota</taxon>
        <taxon>Fimbriimonadia</taxon>
        <taxon>Fimbriimonadales</taxon>
        <taxon>Fimbriimonadaceae</taxon>
        <taxon>Fimbriimonas</taxon>
    </lineage>
</organism>
<feature type="transmembrane region" description="Helical" evidence="1">
    <location>
        <begin position="6"/>
        <end position="25"/>
    </location>
</feature>
<keyword evidence="1" id="KW-0472">Membrane</keyword>
<reference evidence="2" key="1">
    <citation type="submission" date="2020-07" db="EMBL/GenBank/DDBJ databases">
        <title>Huge and variable diversity of episymbiotic CPR bacteria and DPANN archaea in groundwater ecosystems.</title>
        <authorList>
            <person name="He C.Y."/>
            <person name="Keren R."/>
            <person name="Whittaker M."/>
            <person name="Farag I.F."/>
            <person name="Doudna J."/>
            <person name="Cate J.H.D."/>
            <person name="Banfield J.F."/>
        </authorList>
    </citation>
    <scope>NUCLEOTIDE SEQUENCE</scope>
    <source>
        <strain evidence="2">NC_groundwater_17_Pr7_B-0.1um_64_12</strain>
    </source>
</reference>